<dbReference type="Proteomes" id="UP000198406">
    <property type="component" value="Unassembled WGS sequence"/>
</dbReference>
<accession>A0A1Z5K656</accession>
<evidence type="ECO:0000256" key="1">
    <source>
        <dbReference type="SAM" id="MobiDB-lite"/>
    </source>
</evidence>
<proteinExistence type="predicted"/>
<keyword evidence="3" id="KW-1185">Reference proteome</keyword>
<reference evidence="2 3" key="1">
    <citation type="journal article" date="2015" name="Plant Cell">
        <title>Oil accumulation by the oleaginous diatom Fistulifera solaris as revealed by the genome and transcriptome.</title>
        <authorList>
            <person name="Tanaka T."/>
            <person name="Maeda Y."/>
            <person name="Veluchamy A."/>
            <person name="Tanaka M."/>
            <person name="Abida H."/>
            <person name="Marechal E."/>
            <person name="Bowler C."/>
            <person name="Muto M."/>
            <person name="Sunaga Y."/>
            <person name="Tanaka M."/>
            <person name="Yoshino T."/>
            <person name="Taniguchi T."/>
            <person name="Fukuda Y."/>
            <person name="Nemoto M."/>
            <person name="Matsumoto M."/>
            <person name="Wong P.S."/>
            <person name="Aburatani S."/>
            <person name="Fujibuchi W."/>
        </authorList>
    </citation>
    <scope>NUCLEOTIDE SEQUENCE [LARGE SCALE GENOMIC DNA]</scope>
    <source>
        <strain evidence="2 3">JPCC DA0580</strain>
    </source>
</reference>
<gene>
    <name evidence="2" type="ORF">FisN_29Hu001</name>
</gene>
<organism evidence="2 3">
    <name type="scientific">Fistulifera solaris</name>
    <name type="common">Oleaginous diatom</name>
    <dbReference type="NCBI Taxonomy" id="1519565"/>
    <lineage>
        <taxon>Eukaryota</taxon>
        <taxon>Sar</taxon>
        <taxon>Stramenopiles</taxon>
        <taxon>Ochrophyta</taxon>
        <taxon>Bacillariophyta</taxon>
        <taxon>Bacillariophyceae</taxon>
        <taxon>Bacillariophycidae</taxon>
        <taxon>Naviculales</taxon>
        <taxon>Naviculaceae</taxon>
        <taxon>Fistulifera</taxon>
    </lineage>
</organism>
<dbReference type="AlphaFoldDB" id="A0A1Z5K656"/>
<protein>
    <submittedName>
        <fullName evidence="2">Uncharacterized protein</fullName>
    </submittedName>
</protein>
<feature type="compositionally biased region" description="Polar residues" evidence="1">
    <location>
        <begin position="1"/>
        <end position="14"/>
    </location>
</feature>
<feature type="region of interest" description="Disordered" evidence="1">
    <location>
        <begin position="82"/>
        <end position="102"/>
    </location>
</feature>
<name>A0A1Z5K656_FISSO</name>
<feature type="compositionally biased region" description="Polar residues" evidence="1">
    <location>
        <begin position="148"/>
        <end position="157"/>
    </location>
</feature>
<sequence length="157" mass="18055">MNEAPSKQRTNLFLDSSSFPPSRFRSSDNHAVLPNDNRQSPHWPTNDFDSVRIRSYRRSRPSAIVNAYPVGSWVNCKDKRLSRDCDSDLSDSSDDEEGPVISHNNVQELRWSPNPWLYSKFLVRPTRRPWQKSHSMDSAATPPRRKQSAGNLTSLTR</sequence>
<evidence type="ECO:0000313" key="3">
    <source>
        <dbReference type="Proteomes" id="UP000198406"/>
    </source>
</evidence>
<dbReference type="InParanoid" id="A0A1Z5K656"/>
<feature type="region of interest" description="Disordered" evidence="1">
    <location>
        <begin position="129"/>
        <end position="157"/>
    </location>
</feature>
<feature type="compositionally biased region" description="Acidic residues" evidence="1">
    <location>
        <begin position="87"/>
        <end position="98"/>
    </location>
</feature>
<feature type="region of interest" description="Disordered" evidence="1">
    <location>
        <begin position="1"/>
        <end position="47"/>
    </location>
</feature>
<evidence type="ECO:0000313" key="2">
    <source>
        <dbReference type="EMBL" id="GAX21571.1"/>
    </source>
</evidence>
<feature type="compositionally biased region" description="Low complexity" evidence="1">
    <location>
        <begin position="15"/>
        <end position="24"/>
    </location>
</feature>
<dbReference type="EMBL" id="BDSP01000170">
    <property type="protein sequence ID" value="GAX21571.1"/>
    <property type="molecule type" value="Genomic_DNA"/>
</dbReference>
<comment type="caution">
    <text evidence="2">The sequence shown here is derived from an EMBL/GenBank/DDBJ whole genome shotgun (WGS) entry which is preliminary data.</text>
</comment>